<evidence type="ECO:0000256" key="1">
    <source>
        <dbReference type="ARBA" id="ARBA00004145"/>
    </source>
</evidence>
<dbReference type="GO" id="GO:0005794">
    <property type="term" value="C:Golgi apparatus"/>
    <property type="evidence" value="ECO:0007669"/>
    <property type="project" value="UniProtKB-SubCell"/>
</dbReference>
<protein>
    <recommendedName>
        <fullName evidence="11">AP-3 complex subunit beta</fullName>
    </recommendedName>
</protein>
<keyword evidence="4 11" id="KW-0813">Transport</keyword>
<dbReference type="GO" id="GO:0006886">
    <property type="term" value="P:intracellular protein transport"/>
    <property type="evidence" value="ECO:0007669"/>
    <property type="project" value="InterPro"/>
</dbReference>
<dbReference type="InterPro" id="IPR011989">
    <property type="entry name" value="ARM-like"/>
</dbReference>
<comment type="similarity">
    <text evidence="3 11">Belongs to the adaptor complexes large subunit family.</text>
</comment>
<feature type="region of interest" description="Disordered" evidence="12">
    <location>
        <begin position="646"/>
        <end position="784"/>
    </location>
</feature>
<evidence type="ECO:0000256" key="5">
    <source>
        <dbReference type="ARBA" id="ARBA00022553"/>
    </source>
</evidence>
<comment type="function">
    <text evidence="10">Subunit of non-clathrin- and clathrin-associated adaptor protein complex 3 (AP-3) that plays a role in protein sorting in the late-Golgi/trans-Golgi network (TGN) and/or endosomes. The AP complexes mediate both the recruitment of clathrin to membranes and the recognition of sorting signals within the cytosolic tails of transmembrane cargo molecules. AP-3 appears to be involved in the sorting of a subset of transmembrane proteins targeted to lysosomes and lysosome-related organelles. In concert with the BLOC-1 complex, AP-3 is required to target cargos into vesicles assembled at cell bodies for delivery into neurites and nerve terminals.</text>
</comment>
<dbReference type="InParanoid" id="A0A6P8IGS1"/>
<dbReference type="SUPFAM" id="SSF48371">
    <property type="entry name" value="ARM repeat"/>
    <property type="match status" value="1"/>
</dbReference>
<feature type="compositionally biased region" description="Acidic residues" evidence="12">
    <location>
        <begin position="692"/>
        <end position="702"/>
    </location>
</feature>
<keyword evidence="9" id="KW-0968">Cytoplasmic vesicle</keyword>
<evidence type="ECO:0000256" key="3">
    <source>
        <dbReference type="ARBA" id="ARBA00006613"/>
    </source>
</evidence>
<evidence type="ECO:0000259" key="13">
    <source>
        <dbReference type="SMART" id="SM01355"/>
    </source>
</evidence>
<feature type="region of interest" description="Disordered" evidence="12">
    <location>
        <begin position="253"/>
        <end position="281"/>
    </location>
</feature>
<dbReference type="Pfam" id="PF01602">
    <property type="entry name" value="Adaptin_N"/>
    <property type="match status" value="1"/>
</dbReference>
<evidence type="ECO:0000256" key="6">
    <source>
        <dbReference type="ARBA" id="ARBA00022927"/>
    </source>
</evidence>
<keyword evidence="7" id="KW-0333">Golgi apparatus</keyword>
<evidence type="ECO:0000256" key="9">
    <source>
        <dbReference type="ARBA" id="ARBA00023329"/>
    </source>
</evidence>
<dbReference type="SMART" id="SM01355">
    <property type="entry name" value="AP3B1_C"/>
    <property type="match status" value="1"/>
</dbReference>
<feature type="compositionally biased region" description="Basic and acidic residues" evidence="12">
    <location>
        <begin position="718"/>
        <end position="730"/>
    </location>
</feature>
<dbReference type="PIRSF" id="PIRSF037096">
    <property type="entry name" value="AP3_complex_beta"/>
    <property type="match status" value="1"/>
</dbReference>
<feature type="domain" description="AP-3 complex subunit beta C-terminal" evidence="13">
    <location>
        <begin position="778"/>
        <end position="931"/>
    </location>
</feature>
<keyword evidence="5" id="KW-0597">Phosphoprotein</keyword>
<evidence type="ECO:0000256" key="4">
    <source>
        <dbReference type="ARBA" id="ARBA00022448"/>
    </source>
</evidence>
<feature type="compositionally biased region" description="Basic and acidic residues" evidence="12">
    <location>
        <begin position="253"/>
        <end position="264"/>
    </location>
</feature>
<organism evidence="14 15">
    <name type="scientific">Actinia tenebrosa</name>
    <name type="common">Australian red waratah sea anemone</name>
    <dbReference type="NCBI Taxonomy" id="6105"/>
    <lineage>
        <taxon>Eukaryota</taxon>
        <taxon>Metazoa</taxon>
        <taxon>Cnidaria</taxon>
        <taxon>Anthozoa</taxon>
        <taxon>Hexacorallia</taxon>
        <taxon>Actiniaria</taxon>
        <taxon>Actiniidae</taxon>
        <taxon>Actinia</taxon>
    </lineage>
</organism>
<reference evidence="15" key="1">
    <citation type="submission" date="2025-08" db="UniProtKB">
        <authorList>
            <consortium name="RefSeq"/>
        </authorList>
    </citation>
    <scope>IDENTIFICATION</scope>
    <source>
        <tissue evidence="15">Tentacle</tissue>
    </source>
</reference>
<dbReference type="Proteomes" id="UP000515163">
    <property type="component" value="Unplaced"/>
</dbReference>
<evidence type="ECO:0000256" key="11">
    <source>
        <dbReference type="PIRNR" id="PIRNR037096"/>
    </source>
</evidence>
<feature type="compositionally biased region" description="Basic and acidic residues" evidence="12">
    <location>
        <begin position="766"/>
        <end position="777"/>
    </location>
</feature>
<dbReference type="InterPro" id="IPR026739">
    <property type="entry name" value="AP_beta"/>
</dbReference>
<evidence type="ECO:0000256" key="2">
    <source>
        <dbReference type="ARBA" id="ARBA00004555"/>
    </source>
</evidence>
<dbReference type="OrthoDB" id="302453at2759"/>
<proteinExistence type="inferred from homology"/>
<sequence>MSYNDEKPSRETDIPETSIGGLFSVDFKRHDDLKSMLDSSKDNLKLDAMKRIISSMATGKDMSELFPPVVKNVASKNVELKKLVYVYLVRYAEEQQDLALLSISTFQRALKDPNQLIRGSALRVLSSIRVPVIAPILMLSIKEGVVDMSPYVRKTAAHAIPKLYSLDPEHKDCLIEVIEKLLKDKTTLVAGSAVMAFEEVCPERIDLIHKNFRKLCNLLIDIDEWGQVAVIHMLTRYARTQFLDPNKEEKVTVGEQPFYEKSESSNDDDDDDDDKKEEKEKKKIYIMDADHRLLLRTCKPMLQSRNASVVVAVARMYHHCAPSGEVTIVARALVRILRSYREVQTIVLSNIATMSSSRKGLFEPYLKSFFVHANDPTHIRLLKLEILTNIAGETSIGTILREFQSYISSSDKQFVASTIQAIGRCASNIPEVTETCLAGLVRLLSNRDEVVVAESVVVIKKLLQLKPKGISDIIEHMARLLDSITVPMARASILWLLGEYAEKVPKIAPDVLRKSAKSFSAEEDIVKLQILSLGTKLSITNPKQTKTLCHYVLNLAKYDQNYDVRDRARFIRQLILPGESAGHLHKHLKKIFLASKPPPVIESVFKDRQGFQLGSLSHIINAKANGYQELPDFPEVAPDSSVRNVEVEPVWQSSTSKKNRKQSKKKTFYSDSESESESGSESESESGSGSESESESESEEESESKSESEESGSESEESDAKKSESEESDKSATVSDTESEASSGSEYEDELPKPKPQKNTPSKPTKAKETKAKESPKSNKTLDQLLIFDDTNVTGNDSKPATETNSAFLSPTLAADMESLSVGNDVIPTSLSTMTNSFSHSKSYELLHRMTGNGLSATYRFTRGPCIYSTTMIAVELTFTNSSDAAISNIHIGDKKLGAGLKLQEFQEIGTLDRGASISVSIGIDFNDTTQPATFTISTPTRQFPVTIKAPVGELLGGSPMAAKEFLAKQSKLRGMNETSLKLDLPSDRCTREEVCSRVKEAACVTPVDLDDEKTFGFAGKTICSGTPVLVTVKVGEGGKGSSVTVNCEKMVINSMLVKEIKTSLLQ</sequence>
<dbReference type="Pfam" id="PF14796">
    <property type="entry name" value="AP3B1_C"/>
    <property type="match status" value="1"/>
</dbReference>
<dbReference type="InterPro" id="IPR016024">
    <property type="entry name" value="ARM-type_fold"/>
</dbReference>
<feature type="compositionally biased region" description="Acidic residues" evidence="12">
    <location>
        <begin position="672"/>
        <end position="684"/>
    </location>
</feature>
<dbReference type="KEGG" id="aten:116301072"/>
<dbReference type="Gene3D" id="1.25.10.10">
    <property type="entry name" value="Leucine-rich Repeat Variant"/>
    <property type="match status" value="1"/>
</dbReference>
<feature type="compositionally biased region" description="Acidic residues" evidence="12">
    <location>
        <begin position="265"/>
        <end position="275"/>
    </location>
</feature>
<comment type="subcellular location">
    <subcellularLocation>
        <location evidence="1">Cytoplasmic vesicle</location>
        <location evidence="1">Clathrin-coated vesicle membrane</location>
        <topology evidence="1">Peripheral membrane protein</topology>
        <orientation evidence="1">Cytoplasmic side</orientation>
    </subcellularLocation>
    <subcellularLocation>
        <location evidence="2">Golgi apparatus</location>
    </subcellularLocation>
</comment>
<evidence type="ECO:0000256" key="12">
    <source>
        <dbReference type="SAM" id="MobiDB-lite"/>
    </source>
</evidence>
<feature type="compositionally biased region" description="Polar residues" evidence="12">
    <location>
        <begin position="732"/>
        <end position="745"/>
    </location>
</feature>
<keyword evidence="6 11" id="KW-0653">Protein transport</keyword>
<evidence type="ECO:0000256" key="8">
    <source>
        <dbReference type="ARBA" id="ARBA00023136"/>
    </source>
</evidence>
<dbReference type="RefSeq" id="XP_031565931.1">
    <property type="nucleotide sequence ID" value="XM_031710071.1"/>
</dbReference>
<dbReference type="InterPro" id="IPR056314">
    <property type="entry name" value="AP3B1/2_C"/>
</dbReference>
<dbReference type="InterPro" id="IPR026740">
    <property type="entry name" value="AP3_beta"/>
</dbReference>
<evidence type="ECO:0000256" key="7">
    <source>
        <dbReference type="ARBA" id="ARBA00023034"/>
    </source>
</evidence>
<dbReference type="Pfam" id="PF24080">
    <property type="entry name" value="AP3B1_C_2"/>
    <property type="match status" value="1"/>
</dbReference>
<dbReference type="PANTHER" id="PTHR11134">
    <property type="entry name" value="ADAPTOR COMPLEX SUBUNIT BETA FAMILY MEMBER"/>
    <property type="match status" value="1"/>
</dbReference>
<feature type="compositionally biased region" description="Basic residues" evidence="12">
    <location>
        <begin position="657"/>
        <end position="667"/>
    </location>
</feature>
<dbReference type="InterPro" id="IPR002553">
    <property type="entry name" value="Clathrin/coatomer_adapt-like_N"/>
</dbReference>
<gene>
    <name evidence="15" type="primary">LOC116301072</name>
</gene>
<name>A0A6P8IGS1_ACTTE</name>
<dbReference type="GeneID" id="116301072"/>
<dbReference type="GO" id="GO:0030665">
    <property type="term" value="C:clathrin-coated vesicle membrane"/>
    <property type="evidence" value="ECO:0007669"/>
    <property type="project" value="UniProtKB-SubCell"/>
</dbReference>
<dbReference type="GO" id="GO:0030123">
    <property type="term" value="C:AP-3 adaptor complex"/>
    <property type="evidence" value="ECO:0007669"/>
    <property type="project" value="UniProtKB-UniRule"/>
</dbReference>
<keyword evidence="14" id="KW-1185">Reference proteome</keyword>
<dbReference type="AlphaFoldDB" id="A0A6P8IGS1"/>
<dbReference type="InterPro" id="IPR029390">
    <property type="entry name" value="AP3B_C"/>
</dbReference>
<evidence type="ECO:0000313" key="15">
    <source>
        <dbReference type="RefSeq" id="XP_031565931.1"/>
    </source>
</evidence>
<accession>A0A6P8IGS1</accession>
<keyword evidence="8 11" id="KW-0472">Membrane</keyword>
<dbReference type="FunCoup" id="A0A6P8IGS1">
    <property type="interactions" value="2144"/>
</dbReference>
<dbReference type="GO" id="GO:0016192">
    <property type="term" value="P:vesicle-mediated transport"/>
    <property type="evidence" value="ECO:0007669"/>
    <property type="project" value="InterPro"/>
</dbReference>
<evidence type="ECO:0000313" key="14">
    <source>
        <dbReference type="Proteomes" id="UP000515163"/>
    </source>
</evidence>
<evidence type="ECO:0000256" key="10">
    <source>
        <dbReference type="ARBA" id="ARBA00023570"/>
    </source>
</evidence>